<accession>A0A0A2G4J2</accession>
<dbReference type="eggNOG" id="COG2227">
    <property type="taxonomic scope" value="Bacteria"/>
</dbReference>
<comment type="caution">
    <text evidence="1">The sequence shown here is derived from an EMBL/GenBank/DDBJ whole genome shotgun (WGS) entry which is preliminary data.</text>
</comment>
<reference evidence="1 2" key="1">
    <citation type="submission" date="2014-08" db="EMBL/GenBank/DDBJ databases">
        <title>Porphyromonas gingivicanis strain:COT-022_OH1391 Genome sequencing.</title>
        <authorList>
            <person name="Wallis C."/>
            <person name="Deusch O."/>
            <person name="O'Flynn C."/>
            <person name="Davis I."/>
            <person name="Jospin G."/>
            <person name="Darling A.E."/>
            <person name="Coil D.A."/>
            <person name="Alexiev A."/>
            <person name="Horsfall A."/>
            <person name="Kirkwood N."/>
            <person name="Harris S."/>
            <person name="Eisen J.A."/>
        </authorList>
    </citation>
    <scope>NUCLEOTIDE SEQUENCE [LARGE SCALE GENOMIC DNA]</scope>
    <source>
        <strain evidence="2">COT-022 OH1391</strain>
    </source>
</reference>
<dbReference type="SUPFAM" id="SSF53335">
    <property type="entry name" value="S-adenosyl-L-methionine-dependent methyltransferases"/>
    <property type="match status" value="1"/>
</dbReference>
<evidence type="ECO:0000313" key="2">
    <source>
        <dbReference type="Proteomes" id="UP000030134"/>
    </source>
</evidence>
<dbReference type="Gene3D" id="3.40.50.150">
    <property type="entry name" value="Vaccinia Virus protein VP39"/>
    <property type="match status" value="1"/>
</dbReference>
<dbReference type="EMBL" id="JQZW01000008">
    <property type="protein sequence ID" value="KGN98218.1"/>
    <property type="molecule type" value="Genomic_DNA"/>
</dbReference>
<protein>
    <recommendedName>
        <fullName evidence="3">Methyltransferase</fullName>
    </recommendedName>
</protein>
<dbReference type="STRING" id="266762.HQ36_04765"/>
<gene>
    <name evidence="1" type="ORF">HQ36_04765</name>
</gene>
<dbReference type="RefSeq" id="WP_036883779.1">
    <property type="nucleotide sequence ID" value="NZ_JQZW01000008.1"/>
</dbReference>
<proteinExistence type="predicted"/>
<dbReference type="Pfam" id="PF13489">
    <property type="entry name" value="Methyltransf_23"/>
    <property type="match status" value="1"/>
</dbReference>
<dbReference type="AlphaFoldDB" id="A0A0A2G4J2"/>
<organism evidence="1 2">
    <name type="scientific">Porphyromonas gingivicanis</name>
    <dbReference type="NCBI Taxonomy" id="266762"/>
    <lineage>
        <taxon>Bacteria</taxon>
        <taxon>Pseudomonadati</taxon>
        <taxon>Bacteroidota</taxon>
        <taxon>Bacteroidia</taxon>
        <taxon>Bacteroidales</taxon>
        <taxon>Porphyromonadaceae</taxon>
        <taxon>Porphyromonas</taxon>
    </lineage>
</organism>
<dbReference type="Proteomes" id="UP000030134">
    <property type="component" value="Unassembled WGS sequence"/>
</dbReference>
<dbReference type="OrthoDB" id="2370471at2"/>
<dbReference type="PANTHER" id="PTHR43861">
    <property type="entry name" value="TRANS-ACONITATE 2-METHYLTRANSFERASE-RELATED"/>
    <property type="match status" value="1"/>
</dbReference>
<evidence type="ECO:0008006" key="3">
    <source>
        <dbReference type="Google" id="ProtNLM"/>
    </source>
</evidence>
<dbReference type="InterPro" id="IPR029063">
    <property type="entry name" value="SAM-dependent_MTases_sf"/>
</dbReference>
<evidence type="ECO:0000313" key="1">
    <source>
        <dbReference type="EMBL" id="KGN98218.1"/>
    </source>
</evidence>
<keyword evidence="2" id="KW-1185">Reference proteome</keyword>
<dbReference type="PANTHER" id="PTHR43861:SF6">
    <property type="entry name" value="METHYLTRANSFERASE TYPE 11"/>
    <property type="match status" value="1"/>
</dbReference>
<sequence length="299" mass="34560">MYCPICQKEGFQPIGVAKDYLVTHERFTLDQCPHCGFIRTADAPKGECLGLYYKSVDYISHSDTQRTFFDRLYHWMRRWMLSIKRRLIGKYLPSQTSNAHPLSLLDIGCGTGYFARYMQEHGYHITAIEQDSDARAFVQKHHGFTPHSSLLGAPLQEHQFDVITLWHVLEHIDTLEEHFDIIRHSIAKEGLLVVALPNPCSWDAGYYKTVWAAWDVPRHLWHFSPDNIVQLASRYGFRLKKVKPMFLDVFYIALLTERQKGRMPIASALKAFAVGVVGTLQTLFSSRKASSLIYFFTRK</sequence>
<name>A0A0A2G4J2_9PORP</name>
<dbReference type="CDD" id="cd02440">
    <property type="entry name" value="AdoMet_MTases"/>
    <property type="match status" value="1"/>
</dbReference>